<evidence type="ECO:0000313" key="3">
    <source>
        <dbReference type="Proteomes" id="UP000531251"/>
    </source>
</evidence>
<keyword evidence="3" id="KW-1185">Reference proteome</keyword>
<proteinExistence type="predicted"/>
<evidence type="ECO:0000313" key="2">
    <source>
        <dbReference type="EMBL" id="NJB98442.1"/>
    </source>
</evidence>
<dbReference type="InterPro" id="IPR007712">
    <property type="entry name" value="RelE/ParE_toxin"/>
</dbReference>
<comment type="caution">
    <text evidence="2">The sequence shown here is derived from an EMBL/GenBank/DDBJ whole genome shotgun (WGS) entry which is preliminary data.</text>
</comment>
<protein>
    <submittedName>
        <fullName evidence="2">Toxin ParE1/3/4</fullName>
    </submittedName>
</protein>
<dbReference type="InterPro" id="IPR035093">
    <property type="entry name" value="RelE/ParE_toxin_dom_sf"/>
</dbReference>
<dbReference type="AlphaFoldDB" id="A0A7X5Y0J9"/>
<reference evidence="2 3" key="1">
    <citation type="submission" date="2020-03" db="EMBL/GenBank/DDBJ databases">
        <title>Genomic Encyclopedia of Type Strains, Phase IV (KMG-IV): sequencing the most valuable type-strain genomes for metagenomic binning, comparative biology and taxonomic classification.</title>
        <authorList>
            <person name="Goeker M."/>
        </authorList>
    </citation>
    <scope>NUCLEOTIDE SEQUENCE [LARGE SCALE GENOMIC DNA]</scope>
    <source>
        <strain evidence="2 3">DSM 7225</strain>
    </source>
</reference>
<accession>A0A7X5Y0J9</accession>
<gene>
    <name evidence="2" type="ORF">GGR89_002774</name>
</gene>
<name>A0A7X5Y0J9_9SPHN</name>
<dbReference type="EMBL" id="JAATJB010000008">
    <property type="protein sequence ID" value="NJB98442.1"/>
    <property type="molecule type" value="Genomic_DNA"/>
</dbReference>
<dbReference type="Pfam" id="PF05016">
    <property type="entry name" value="ParE_toxin"/>
    <property type="match status" value="1"/>
</dbReference>
<dbReference type="Proteomes" id="UP000531251">
    <property type="component" value="Unassembled WGS sequence"/>
</dbReference>
<keyword evidence="1" id="KW-1277">Toxin-antitoxin system</keyword>
<dbReference type="Gene3D" id="3.30.2310.20">
    <property type="entry name" value="RelE-like"/>
    <property type="match status" value="1"/>
</dbReference>
<dbReference type="RefSeq" id="WP_125976571.1">
    <property type="nucleotide sequence ID" value="NZ_BAAADY010000032.1"/>
</dbReference>
<evidence type="ECO:0000256" key="1">
    <source>
        <dbReference type="ARBA" id="ARBA00022649"/>
    </source>
</evidence>
<organism evidence="2 3">
    <name type="scientific">Sphingomonas trueperi</name>
    <dbReference type="NCBI Taxonomy" id="53317"/>
    <lineage>
        <taxon>Bacteria</taxon>
        <taxon>Pseudomonadati</taxon>
        <taxon>Pseudomonadota</taxon>
        <taxon>Alphaproteobacteria</taxon>
        <taxon>Sphingomonadales</taxon>
        <taxon>Sphingomonadaceae</taxon>
        <taxon>Sphingomonas</taxon>
    </lineage>
</organism>
<sequence>MSVFCVEPTADQRLDEIYEFTADLWGEQQADLYIQRLFDRFAAIAARRVPWRALPPDFGVPLYFARAEHHVVYWRERADRAIGIVTILHERMHQLERLRAVWEP</sequence>